<evidence type="ECO:0000313" key="3">
    <source>
        <dbReference type="EMBL" id="GHO51001.1"/>
    </source>
</evidence>
<feature type="transmembrane region" description="Helical" evidence="1">
    <location>
        <begin position="100"/>
        <end position="124"/>
    </location>
</feature>
<keyword evidence="1" id="KW-0472">Membrane</keyword>
<feature type="domain" description="Peptidase C51" evidence="2">
    <location>
        <begin position="128"/>
        <end position="261"/>
    </location>
</feature>
<reference evidence="3" key="1">
    <citation type="submission" date="2020-10" db="EMBL/GenBank/DDBJ databases">
        <title>Taxonomic study of unclassified bacteria belonging to the class Ktedonobacteria.</title>
        <authorList>
            <person name="Yabe S."/>
            <person name="Wang C.M."/>
            <person name="Zheng Y."/>
            <person name="Sakai Y."/>
            <person name="Cavaletti L."/>
            <person name="Monciardini P."/>
            <person name="Donadio S."/>
        </authorList>
    </citation>
    <scope>NUCLEOTIDE SEQUENCE</scope>
    <source>
        <strain evidence="3">SOSP1-1</strain>
    </source>
</reference>
<dbReference type="Proteomes" id="UP000612362">
    <property type="component" value="Unassembled WGS sequence"/>
</dbReference>
<proteinExistence type="predicted"/>
<comment type="caution">
    <text evidence="3">The sequence shown here is derived from an EMBL/GenBank/DDBJ whole genome shotgun (WGS) entry which is preliminary data.</text>
</comment>
<dbReference type="InterPro" id="IPR007921">
    <property type="entry name" value="CHAP_dom"/>
</dbReference>
<gene>
    <name evidence="3" type="ORF">KSX_91640</name>
</gene>
<evidence type="ECO:0000256" key="1">
    <source>
        <dbReference type="SAM" id="Phobius"/>
    </source>
</evidence>
<accession>A0A8J3IBM7</accession>
<evidence type="ECO:0000313" key="4">
    <source>
        <dbReference type="Proteomes" id="UP000612362"/>
    </source>
</evidence>
<sequence length="263" mass="28922">MTEQDKHSQAQGGEDDVVQHFQGLSNENAQLVDNLREAYSLTRVRRARALAQARQRIQYELQASDTRRIVEVDSINALASTSKKIKALIPDIKKPNRLGWLFNTCVAAALLIVMVGSMILVYGYRQTSTSVGSKSNNPTVTVAAPTQWPKGEDTYWANYRFHQLTGRWIPWRGSPNQWVTGAQTHGWQVSAEPHIPAILVLMPGVQGAGGVGHVAVVEKIDSNGQSPSVYTSNYGWYTNGGGKGILSYANFTAGNGAYFIWLD</sequence>
<keyword evidence="4" id="KW-1185">Reference proteome</keyword>
<protein>
    <recommendedName>
        <fullName evidence="2">Peptidase C51 domain-containing protein</fullName>
    </recommendedName>
</protein>
<dbReference type="SUPFAM" id="SSF54001">
    <property type="entry name" value="Cysteine proteinases"/>
    <property type="match status" value="1"/>
</dbReference>
<dbReference type="PROSITE" id="PS50911">
    <property type="entry name" value="CHAP"/>
    <property type="match status" value="1"/>
</dbReference>
<dbReference type="InterPro" id="IPR038765">
    <property type="entry name" value="Papain-like_cys_pep_sf"/>
</dbReference>
<dbReference type="Gene3D" id="3.90.1720.10">
    <property type="entry name" value="endopeptidase domain like (from Nostoc punctiforme)"/>
    <property type="match status" value="1"/>
</dbReference>
<dbReference type="EMBL" id="BNJF01000010">
    <property type="protein sequence ID" value="GHO51001.1"/>
    <property type="molecule type" value="Genomic_DNA"/>
</dbReference>
<dbReference type="RefSeq" id="WP_220199950.1">
    <property type="nucleotide sequence ID" value="NZ_BNJF01000010.1"/>
</dbReference>
<organism evidence="3 4">
    <name type="scientific">Ktedonospora formicarum</name>
    <dbReference type="NCBI Taxonomy" id="2778364"/>
    <lineage>
        <taxon>Bacteria</taxon>
        <taxon>Bacillati</taxon>
        <taxon>Chloroflexota</taxon>
        <taxon>Ktedonobacteria</taxon>
        <taxon>Ktedonobacterales</taxon>
        <taxon>Ktedonobacteraceae</taxon>
        <taxon>Ktedonospora</taxon>
    </lineage>
</organism>
<name>A0A8J3IBM7_9CHLR</name>
<dbReference type="AlphaFoldDB" id="A0A8J3IBM7"/>
<keyword evidence="1" id="KW-0812">Transmembrane</keyword>
<dbReference type="Pfam" id="PF05257">
    <property type="entry name" value="CHAP"/>
    <property type="match status" value="1"/>
</dbReference>
<evidence type="ECO:0000259" key="2">
    <source>
        <dbReference type="PROSITE" id="PS50911"/>
    </source>
</evidence>
<keyword evidence="1" id="KW-1133">Transmembrane helix</keyword>